<dbReference type="Pfam" id="PF02902">
    <property type="entry name" value="Peptidase_C48"/>
    <property type="match status" value="1"/>
</dbReference>
<dbReference type="SUPFAM" id="SSF54001">
    <property type="entry name" value="Cysteine proteinases"/>
    <property type="match status" value="1"/>
</dbReference>
<protein>
    <submittedName>
        <fullName evidence="6">Ubiquitin-like protease family profile domain-containing protein</fullName>
    </submittedName>
</protein>
<dbReference type="GO" id="GO:0006508">
    <property type="term" value="P:proteolysis"/>
    <property type="evidence" value="ECO:0007669"/>
    <property type="project" value="UniProtKB-KW"/>
</dbReference>
<evidence type="ECO:0000256" key="2">
    <source>
        <dbReference type="ARBA" id="ARBA00022670"/>
    </source>
</evidence>
<dbReference type="InterPro" id="IPR003653">
    <property type="entry name" value="Peptidase_C48_C"/>
</dbReference>
<organism evidence="5 6">
    <name type="scientific">Ditylenchus dipsaci</name>
    <dbReference type="NCBI Taxonomy" id="166011"/>
    <lineage>
        <taxon>Eukaryota</taxon>
        <taxon>Metazoa</taxon>
        <taxon>Ecdysozoa</taxon>
        <taxon>Nematoda</taxon>
        <taxon>Chromadorea</taxon>
        <taxon>Rhabditida</taxon>
        <taxon>Tylenchina</taxon>
        <taxon>Tylenchomorpha</taxon>
        <taxon>Sphaerularioidea</taxon>
        <taxon>Anguinidae</taxon>
        <taxon>Anguininae</taxon>
        <taxon>Ditylenchus</taxon>
    </lineage>
</organism>
<sequence length="271" mass="30893">MLSLIYAQQFGHAFYQRWTFISQTEQSVPLQSNTSDCGVFALVYAFYVCIGKPFNFNHSHINYFRRKICFELLNKRILGASLPEVINVPCALEPLALGFAELQLKKYNDSIKQTLLGLFDAPYCSEPLPVVKIIMEKAARMNCLREENIVVLAWAFGVLKPMPSIQIILQYVEDSLPLEMLTRRDRANAKALVDTHGKAAIILIAWKLCLLTFEESRLPSDLLESFDFLRKWQNPISPSNPEAYGQILLVEEISRYSASFLACLKMIISLM</sequence>
<dbReference type="AlphaFoldDB" id="A0A915CWM4"/>
<dbReference type="WBParaSite" id="jg1344">
    <property type="protein sequence ID" value="jg1344"/>
    <property type="gene ID" value="jg1344"/>
</dbReference>
<dbReference type="GO" id="GO:0008234">
    <property type="term" value="F:cysteine-type peptidase activity"/>
    <property type="evidence" value="ECO:0007669"/>
    <property type="project" value="InterPro"/>
</dbReference>
<dbReference type="Proteomes" id="UP000887574">
    <property type="component" value="Unplaced"/>
</dbReference>
<accession>A0A915CWM4</accession>
<feature type="domain" description="Ubiquitin-like protease family profile" evidence="4">
    <location>
        <begin position="20"/>
        <end position="69"/>
    </location>
</feature>
<evidence type="ECO:0000256" key="1">
    <source>
        <dbReference type="ARBA" id="ARBA00005234"/>
    </source>
</evidence>
<evidence type="ECO:0000256" key="3">
    <source>
        <dbReference type="ARBA" id="ARBA00022801"/>
    </source>
</evidence>
<keyword evidence="5" id="KW-1185">Reference proteome</keyword>
<keyword evidence="2" id="KW-0645">Protease</keyword>
<reference evidence="6" key="1">
    <citation type="submission" date="2022-11" db="UniProtKB">
        <authorList>
            <consortium name="WormBaseParasite"/>
        </authorList>
    </citation>
    <scope>IDENTIFICATION</scope>
</reference>
<proteinExistence type="inferred from homology"/>
<evidence type="ECO:0000313" key="6">
    <source>
        <dbReference type="WBParaSite" id="jg1344"/>
    </source>
</evidence>
<dbReference type="InterPro" id="IPR038765">
    <property type="entry name" value="Papain-like_cys_pep_sf"/>
</dbReference>
<name>A0A915CWM4_9BILA</name>
<evidence type="ECO:0000259" key="4">
    <source>
        <dbReference type="Pfam" id="PF02902"/>
    </source>
</evidence>
<evidence type="ECO:0000313" key="5">
    <source>
        <dbReference type="Proteomes" id="UP000887574"/>
    </source>
</evidence>
<comment type="similarity">
    <text evidence="1">Belongs to the peptidase C48 family.</text>
</comment>
<dbReference type="Gene3D" id="3.40.395.10">
    <property type="entry name" value="Adenoviral Proteinase, Chain A"/>
    <property type="match status" value="1"/>
</dbReference>
<keyword evidence="3" id="KW-0378">Hydrolase</keyword>